<accession>E6QPY6</accession>
<dbReference type="EMBL" id="CABR01000025">
    <property type="protein sequence ID" value="CBI09307.1"/>
    <property type="molecule type" value="Genomic_DNA"/>
</dbReference>
<dbReference type="InterPro" id="IPR016633">
    <property type="entry name" value="EarP"/>
</dbReference>
<organism evidence="3">
    <name type="scientific">mine drainage metagenome</name>
    <dbReference type="NCBI Taxonomy" id="410659"/>
    <lineage>
        <taxon>unclassified sequences</taxon>
        <taxon>metagenomes</taxon>
        <taxon>ecological metagenomes</taxon>
    </lineage>
</organism>
<evidence type="ECO:0000256" key="1">
    <source>
        <dbReference type="ARBA" id="ARBA00022676"/>
    </source>
</evidence>
<reference evidence="3" key="1">
    <citation type="submission" date="2009-10" db="EMBL/GenBank/DDBJ databases">
        <title>Diversity of trophic interactions inside an arsenic-rich microbial ecosystem.</title>
        <authorList>
            <person name="Bertin P.N."/>
            <person name="Heinrich-Salmeron A."/>
            <person name="Pelletier E."/>
            <person name="Goulhen-Chollet F."/>
            <person name="Arsene-Ploetze F."/>
            <person name="Gallien S."/>
            <person name="Calteau A."/>
            <person name="Vallenet D."/>
            <person name="Casiot C."/>
            <person name="Chane-Woon-Ming B."/>
            <person name="Giloteaux L."/>
            <person name="Barakat M."/>
            <person name="Bonnefoy V."/>
            <person name="Bruneel O."/>
            <person name="Chandler M."/>
            <person name="Cleiss J."/>
            <person name="Duran R."/>
            <person name="Elbaz-Poulichet F."/>
            <person name="Fonknechten N."/>
            <person name="Lauga B."/>
            <person name="Mornico D."/>
            <person name="Ortet P."/>
            <person name="Schaeffer C."/>
            <person name="Siguier P."/>
            <person name="Alexander Thil Smith A."/>
            <person name="Van Dorsselaer A."/>
            <person name="Weissenbach J."/>
            <person name="Medigue C."/>
            <person name="Le Paslier D."/>
        </authorList>
    </citation>
    <scope>NUCLEOTIDE SEQUENCE</scope>
</reference>
<comment type="caution">
    <text evidence="3">The sequence shown here is derived from an EMBL/GenBank/DDBJ whole genome shotgun (WGS) entry which is preliminary data.</text>
</comment>
<evidence type="ECO:0008006" key="4">
    <source>
        <dbReference type="Google" id="ProtNLM"/>
    </source>
</evidence>
<dbReference type="GO" id="GO:0106361">
    <property type="term" value="F:protein-arginine rhamnosyltransferase activity"/>
    <property type="evidence" value="ECO:0007669"/>
    <property type="project" value="InterPro"/>
</dbReference>
<gene>
    <name evidence="3" type="ORF">CARN7_0032</name>
</gene>
<proteinExistence type="predicted"/>
<evidence type="ECO:0000313" key="3">
    <source>
        <dbReference type="EMBL" id="CBI09307.1"/>
    </source>
</evidence>
<sequence>MIAAFGCRLPETYLQAMSQQQPAPHWFNLEYLSAESWVDSCHGLPSPHPQLPLQQQFFFPGFTPATGGLLREADLLTRRDAFQNDAGAQHAFWQRLACSPPSSSIKLSLFGYAHAPLIEVLNSWSNFPAPIWCVVPHSPLTALLHAQFGEPPWHIGAVTLHPLPFLSQADYDLLLWACDANFVRGEDSLVRAIWAGRPLVWHIYPQEDAAHHLKLAALLQRMNAATSPEITAITLEFWRHWNKIENQPHAATRWLENLARIKIAQQHWTQYLSQHNDLAHNLVQCAGFG</sequence>
<protein>
    <recommendedName>
        <fullName evidence="4">Elongation factor P maturation arginine rhamnosyltransferase EarP</fullName>
    </recommendedName>
</protein>
<evidence type="ECO:0000256" key="2">
    <source>
        <dbReference type="ARBA" id="ARBA00022679"/>
    </source>
</evidence>
<keyword evidence="2" id="KW-0808">Transferase</keyword>
<dbReference type="Pfam" id="PF10093">
    <property type="entry name" value="EarP"/>
    <property type="match status" value="1"/>
</dbReference>
<dbReference type="AlphaFoldDB" id="E6QPY6"/>
<name>E6QPY6_9ZZZZ</name>
<keyword evidence="1" id="KW-0328">Glycosyltransferase</keyword>